<protein>
    <submittedName>
        <fullName evidence="7">Peptide transporter PTR3-A</fullName>
    </submittedName>
</protein>
<dbReference type="OMA" id="WWFSSIF"/>
<feature type="transmembrane region" description="Helical" evidence="6">
    <location>
        <begin position="494"/>
        <end position="518"/>
    </location>
</feature>
<dbReference type="GO" id="GO:0071916">
    <property type="term" value="F:dipeptide transmembrane transporter activity"/>
    <property type="evidence" value="ECO:0007669"/>
    <property type="project" value="InterPro"/>
</dbReference>
<evidence type="ECO:0000256" key="5">
    <source>
        <dbReference type="ARBA" id="ARBA00023136"/>
    </source>
</evidence>
<dbReference type="AlphaFoldDB" id="A0A151R3H8"/>
<organism evidence="7 8">
    <name type="scientific">Cajanus cajan</name>
    <name type="common">Pigeon pea</name>
    <name type="synonym">Cajanus indicus</name>
    <dbReference type="NCBI Taxonomy" id="3821"/>
    <lineage>
        <taxon>Eukaryota</taxon>
        <taxon>Viridiplantae</taxon>
        <taxon>Streptophyta</taxon>
        <taxon>Embryophyta</taxon>
        <taxon>Tracheophyta</taxon>
        <taxon>Spermatophyta</taxon>
        <taxon>Magnoliopsida</taxon>
        <taxon>eudicotyledons</taxon>
        <taxon>Gunneridae</taxon>
        <taxon>Pentapetalae</taxon>
        <taxon>rosids</taxon>
        <taxon>fabids</taxon>
        <taxon>Fabales</taxon>
        <taxon>Fabaceae</taxon>
        <taxon>Papilionoideae</taxon>
        <taxon>50 kb inversion clade</taxon>
        <taxon>NPAAA clade</taxon>
        <taxon>indigoferoid/millettioid clade</taxon>
        <taxon>Phaseoleae</taxon>
        <taxon>Cajanus</taxon>
    </lineage>
</organism>
<keyword evidence="3 6" id="KW-0812">Transmembrane</keyword>
<gene>
    <name evidence="7" type="ORF">KK1_041744</name>
</gene>
<feature type="transmembrane region" description="Helical" evidence="6">
    <location>
        <begin position="286"/>
        <end position="306"/>
    </location>
</feature>
<keyword evidence="4 6" id="KW-1133">Transmembrane helix</keyword>
<dbReference type="CDD" id="cd17417">
    <property type="entry name" value="MFS_NPF5"/>
    <property type="match status" value="1"/>
</dbReference>
<evidence type="ECO:0000313" key="8">
    <source>
        <dbReference type="Proteomes" id="UP000075243"/>
    </source>
</evidence>
<sequence length="549" mass="61131">MTYYGISSNLVLYLTKKLHQGTVTASDNVNNWVGTTYITPILGPYVADAHLGRYWTFVIASVIYLLGMCLLTLSVSLPSLRPPECHEMDVTKCKKATTLQLSVFYGALYILSVGGGGTKPNISTIGADQFDDFDPKEKAHKLSFFNWWFSSIFIGTLFAFTVLVYIQDNVGWALGYGIPTIGLAIALIAFLAGTPLYRHRLASGSSFTRIAKVIAAALRKRNEIVPVSPTELHELDVEEYTKKGKFRINSTPSLSFLNKACVKTSSSTSSEWMLCTVTQVEETKQILRMIPIWASTFIPSTMLAQTNTLFVKQGVTLDRHIGRFNIPPASLIAFTSFTMLVCVVLYDRVFVKIMKRFTKNPRGITLLQRMGTGIMIHIVTMIVASLTERHRLKVAKEHGVVEIGGQVPLSILILAPQFILMGLGEAFVEVSKIEFFYDQAPESMKSLGTSFSITTVGIGSYISTFLLSTVSHITMKHGHKGWILNNLNASHLDYYYGFFVVLNFLNFILFLVATKYFVYRAEISDSIDVLAQELKEKRANVSNQTVPSD</sequence>
<dbReference type="SUPFAM" id="SSF103473">
    <property type="entry name" value="MFS general substrate transporter"/>
    <property type="match status" value="1"/>
</dbReference>
<dbReference type="Gene3D" id="1.20.1250.20">
    <property type="entry name" value="MFS general substrate transporter like domains"/>
    <property type="match status" value="1"/>
</dbReference>
<accession>A0A151R3H8</accession>
<comment type="similarity">
    <text evidence="2">Belongs to the major facilitator superfamily. Proton-dependent oligopeptide transporter (POT/PTR) (TC 2.A.17) family.</text>
</comment>
<keyword evidence="8" id="KW-1185">Reference proteome</keyword>
<feature type="transmembrane region" description="Helical" evidence="6">
    <location>
        <begin position="172"/>
        <end position="192"/>
    </location>
</feature>
<evidence type="ECO:0000313" key="7">
    <source>
        <dbReference type="EMBL" id="KYP37100.1"/>
    </source>
</evidence>
<dbReference type="GO" id="GO:0042937">
    <property type="term" value="F:tripeptide transmembrane transporter activity"/>
    <property type="evidence" value="ECO:0007669"/>
    <property type="project" value="InterPro"/>
</dbReference>
<dbReference type="InterPro" id="IPR036259">
    <property type="entry name" value="MFS_trans_sf"/>
</dbReference>
<evidence type="ECO:0000256" key="4">
    <source>
        <dbReference type="ARBA" id="ARBA00022989"/>
    </source>
</evidence>
<feature type="transmembrane region" description="Helical" evidence="6">
    <location>
        <begin position="407"/>
        <end position="428"/>
    </location>
</feature>
<dbReference type="Proteomes" id="UP000075243">
    <property type="component" value="Unassembled WGS sequence"/>
</dbReference>
<keyword evidence="5 6" id="KW-0472">Membrane</keyword>
<feature type="transmembrane region" description="Helical" evidence="6">
    <location>
        <begin position="54"/>
        <end position="73"/>
    </location>
</feature>
<feature type="transmembrane region" description="Helical" evidence="6">
    <location>
        <begin position="145"/>
        <end position="166"/>
    </location>
</feature>
<dbReference type="InterPro" id="IPR000109">
    <property type="entry name" value="POT_fam"/>
</dbReference>
<comment type="subcellular location">
    <subcellularLocation>
        <location evidence="1">Membrane</location>
        <topology evidence="1">Multi-pass membrane protein</topology>
    </subcellularLocation>
</comment>
<dbReference type="PANTHER" id="PTHR11654">
    <property type="entry name" value="OLIGOPEPTIDE TRANSPORTER-RELATED"/>
    <property type="match status" value="1"/>
</dbReference>
<dbReference type="Gramene" id="C.cajan_41653.t">
    <property type="protein sequence ID" value="C.cajan_41653.t"/>
    <property type="gene ID" value="C.cajan_41653"/>
</dbReference>
<name>A0A151R3H8_CAJCA</name>
<proteinExistence type="inferred from homology"/>
<feature type="transmembrane region" description="Helical" evidence="6">
    <location>
        <begin position="326"/>
        <end position="346"/>
    </location>
</feature>
<evidence type="ECO:0000256" key="6">
    <source>
        <dbReference type="SAM" id="Phobius"/>
    </source>
</evidence>
<dbReference type="GO" id="GO:0016020">
    <property type="term" value="C:membrane"/>
    <property type="evidence" value="ECO:0007669"/>
    <property type="project" value="UniProtKB-SubCell"/>
</dbReference>
<feature type="transmembrane region" description="Helical" evidence="6">
    <location>
        <begin position="449"/>
        <end position="474"/>
    </location>
</feature>
<dbReference type="Pfam" id="PF00854">
    <property type="entry name" value="PTR2"/>
    <property type="match status" value="1"/>
</dbReference>
<dbReference type="EMBL" id="KQ484140">
    <property type="protein sequence ID" value="KYP37100.1"/>
    <property type="molecule type" value="Genomic_DNA"/>
</dbReference>
<dbReference type="InterPro" id="IPR044739">
    <property type="entry name" value="NRT1/PTR"/>
</dbReference>
<feature type="transmembrane region" description="Helical" evidence="6">
    <location>
        <begin position="366"/>
        <end position="387"/>
    </location>
</feature>
<reference evidence="7" key="1">
    <citation type="journal article" date="2012" name="Nat. Biotechnol.">
        <title>Draft genome sequence of pigeonpea (Cajanus cajan), an orphan legume crop of resource-poor farmers.</title>
        <authorList>
            <person name="Varshney R.K."/>
            <person name="Chen W."/>
            <person name="Li Y."/>
            <person name="Bharti A.K."/>
            <person name="Saxena R.K."/>
            <person name="Schlueter J.A."/>
            <person name="Donoghue M.T."/>
            <person name="Azam S."/>
            <person name="Fan G."/>
            <person name="Whaley A.M."/>
            <person name="Farmer A.D."/>
            <person name="Sheridan J."/>
            <person name="Iwata A."/>
            <person name="Tuteja R."/>
            <person name="Penmetsa R.V."/>
            <person name="Wu W."/>
            <person name="Upadhyaya H.D."/>
            <person name="Yang S.P."/>
            <person name="Shah T."/>
            <person name="Saxena K.B."/>
            <person name="Michael T."/>
            <person name="McCombie W.R."/>
            <person name="Yang B."/>
            <person name="Zhang G."/>
            <person name="Yang H."/>
            <person name="Wang J."/>
            <person name="Spillane C."/>
            <person name="Cook D.R."/>
            <person name="May G.D."/>
            <person name="Xu X."/>
            <person name="Jackson S.A."/>
        </authorList>
    </citation>
    <scope>NUCLEOTIDE SEQUENCE [LARGE SCALE GENOMIC DNA]</scope>
</reference>
<evidence type="ECO:0000256" key="1">
    <source>
        <dbReference type="ARBA" id="ARBA00004141"/>
    </source>
</evidence>
<evidence type="ECO:0000256" key="3">
    <source>
        <dbReference type="ARBA" id="ARBA00022692"/>
    </source>
</evidence>
<evidence type="ECO:0000256" key="2">
    <source>
        <dbReference type="ARBA" id="ARBA00005982"/>
    </source>
</evidence>